<evidence type="ECO:0000313" key="1">
    <source>
        <dbReference type="EMBL" id="PLX17347.1"/>
    </source>
</evidence>
<evidence type="ECO:0000313" key="2">
    <source>
        <dbReference type="Proteomes" id="UP000234857"/>
    </source>
</evidence>
<sequence>MKRWILVFVALAGSLYGYLLQGYDIKSELEVPTYASRNIAQDNSNINTKVVHYKDIEIKTPIYKDLDDIEILGIDRASIPTVYYKYEDKVRTAQLDEHVGSKYKLESAVDGQVVLQNKATNEKLLFTVK</sequence>
<comment type="caution">
    <text evidence="1">The sequence shown here is derived from an EMBL/GenBank/DDBJ whole genome shotgun (WGS) entry which is preliminary data.</text>
</comment>
<dbReference type="Proteomes" id="UP000234857">
    <property type="component" value="Unassembled WGS sequence"/>
</dbReference>
<dbReference type="AlphaFoldDB" id="A0A2N5ZF94"/>
<organism evidence="1 2">
    <name type="scientific">Muiribacterium halophilum</name>
    <dbReference type="NCBI Taxonomy" id="2053465"/>
    <lineage>
        <taxon>Bacteria</taxon>
        <taxon>Candidatus Muiribacteriota</taxon>
        <taxon>Candidatus Muiribacteriia</taxon>
        <taxon>Candidatus Muiribacteriales</taxon>
        <taxon>Candidatus Muiribacteriaceae</taxon>
        <taxon>Candidatus Muiribacterium</taxon>
    </lineage>
</organism>
<dbReference type="EMBL" id="PKTG01000089">
    <property type="protein sequence ID" value="PLX17347.1"/>
    <property type="molecule type" value="Genomic_DNA"/>
</dbReference>
<accession>A0A2N5ZF94</accession>
<protein>
    <submittedName>
        <fullName evidence="1">Uncharacterized protein</fullName>
    </submittedName>
</protein>
<proteinExistence type="predicted"/>
<name>A0A2N5ZF94_MUIH1</name>
<reference evidence="1 2" key="1">
    <citation type="submission" date="2017-11" db="EMBL/GenBank/DDBJ databases">
        <title>Genome-resolved metagenomics identifies genetic mobility, metabolic interactions, and unexpected diversity in perchlorate-reducing communities.</title>
        <authorList>
            <person name="Barnum T.P."/>
            <person name="Figueroa I.A."/>
            <person name="Carlstrom C.I."/>
            <person name="Lucas L.N."/>
            <person name="Engelbrektson A.L."/>
            <person name="Coates J.D."/>
        </authorList>
    </citation>
    <scope>NUCLEOTIDE SEQUENCE [LARGE SCALE GENOMIC DNA]</scope>
    <source>
        <strain evidence="1">BM706</strain>
    </source>
</reference>
<gene>
    <name evidence="1" type="ORF">C0601_07850</name>
</gene>